<dbReference type="Proteomes" id="UP000326354">
    <property type="component" value="Chromosome"/>
</dbReference>
<comment type="subunit">
    <text evidence="7">Homodimer.</text>
</comment>
<feature type="domain" description="Thiamine pyrophosphate enzyme TPP-binding" evidence="8">
    <location>
        <begin position="424"/>
        <end position="557"/>
    </location>
</feature>
<dbReference type="GO" id="GO:0009234">
    <property type="term" value="P:menaquinone biosynthetic process"/>
    <property type="evidence" value="ECO:0007669"/>
    <property type="project" value="UniProtKB-UniRule"/>
</dbReference>
<protein>
    <recommendedName>
        <fullName evidence="7">2-succinyl-5-enolpyruvyl-6-hydroxy-3-cyclohexene-1-carboxylate synthase</fullName>
        <shortName evidence="7">SEPHCHC synthase</shortName>
        <ecNumber evidence="7">2.2.1.9</ecNumber>
    </recommendedName>
    <alternativeName>
        <fullName evidence="7">Menaquinone biosynthesis protein MenD</fullName>
    </alternativeName>
</protein>
<name>A0A5S9IQS4_UABAM</name>
<accession>A0A5S9IQS4</accession>
<comment type="pathway">
    <text evidence="7">Quinol/quinone metabolism; menaquinone biosynthesis.</text>
</comment>
<evidence type="ECO:0000256" key="6">
    <source>
        <dbReference type="ARBA" id="ARBA00023211"/>
    </source>
</evidence>
<keyword evidence="5 7" id="KW-0786">Thiamine pyrophosphate</keyword>
<keyword evidence="6 7" id="KW-0464">Manganese</keyword>
<comment type="cofactor">
    <cofactor evidence="7">
        <name>Mg(2+)</name>
        <dbReference type="ChEBI" id="CHEBI:18420"/>
    </cofactor>
    <cofactor evidence="7">
        <name>Mn(2+)</name>
        <dbReference type="ChEBI" id="CHEBI:29035"/>
    </cofactor>
</comment>
<dbReference type="UniPathway" id="UPA00079"/>
<sequence>MNLQHQNINAFWSSLIVEECLRNKITHFCISPGSRSSPLTCAIARATKAHKKIFYDERAAAFYAVGYARATGKPAVLVCTSGTAVANYLPAVVEAAVDHIPLIILSADRPPELLSTGANQTITQPNIYGHYCTWQTNLPCATEEIPATFVLTTIDQAIYQATNFRGVVHINCMFREPLAPSKGELSDQYIDICPRWVNSTKPYTFYESTIVQPQDFSYIVSEVERARRGIIVVGRLNNNEDMHSIEKFLMECGWPVFVDMCSNLRLKTHENFMRHFDSILLDKPKWKDYKADCIIHIGEQFISKRLLQFIDYCQPQTYIVVKRSSRRFDPQHIVTHHIQSDCSVFCRAMYEHTPWNIDENFKKSLQEKQQVIENVQQKYLETVPLLNELSVVMFITELLHCGNQGLFVGNSLAIRYFDMYAQGKENIFVSSNRGASGIDGNLATAVGMAQGLQGGITVVLGDISLLHDLNSLLLLKNSDFPIYLVVLNNQGGSIFEKLPIAEFVDVFEEYFITPHNLTFEKAAEMFSIDYFFPKTTQDFCQMYQSCLQQKKSCFIEIKTSRHYNTQIQEKLNQLIVTS</sequence>
<keyword evidence="12" id="KW-1185">Reference proteome</keyword>
<evidence type="ECO:0000313" key="12">
    <source>
        <dbReference type="Proteomes" id="UP000326354"/>
    </source>
</evidence>
<dbReference type="PIRSF" id="PIRSF004983">
    <property type="entry name" value="MenD"/>
    <property type="match status" value="1"/>
</dbReference>
<dbReference type="GO" id="GO:0030976">
    <property type="term" value="F:thiamine pyrophosphate binding"/>
    <property type="evidence" value="ECO:0007669"/>
    <property type="project" value="UniProtKB-UniRule"/>
</dbReference>
<evidence type="ECO:0000256" key="2">
    <source>
        <dbReference type="ARBA" id="ARBA00022679"/>
    </source>
</evidence>
<comment type="cofactor">
    <cofactor evidence="7">
        <name>thiamine diphosphate</name>
        <dbReference type="ChEBI" id="CHEBI:58937"/>
    </cofactor>
    <text evidence="7">Binds 1 thiamine pyrophosphate per subunit.</text>
</comment>
<dbReference type="OrthoDB" id="9791859at2"/>
<keyword evidence="4 7" id="KW-0460">Magnesium</keyword>
<dbReference type="GO" id="GO:0000287">
    <property type="term" value="F:magnesium ion binding"/>
    <property type="evidence" value="ECO:0007669"/>
    <property type="project" value="UniProtKB-UniRule"/>
</dbReference>
<dbReference type="InterPro" id="IPR029035">
    <property type="entry name" value="DHS-like_NAD/FAD-binding_dom"/>
</dbReference>
<dbReference type="InterPro" id="IPR004433">
    <property type="entry name" value="MenaQ_synth_MenD"/>
</dbReference>
<dbReference type="Pfam" id="PF16582">
    <property type="entry name" value="TPP_enzyme_M_2"/>
    <property type="match status" value="1"/>
</dbReference>
<dbReference type="GO" id="GO:0070204">
    <property type="term" value="F:2-succinyl-5-enolpyruvyl-6-hydroxy-3-cyclohexene-1-carboxylic-acid synthase activity"/>
    <property type="evidence" value="ECO:0007669"/>
    <property type="project" value="UniProtKB-UniRule"/>
</dbReference>
<dbReference type="NCBIfam" id="TIGR00173">
    <property type="entry name" value="menD"/>
    <property type="match status" value="1"/>
</dbReference>
<gene>
    <name evidence="7" type="primary">menD</name>
    <name evidence="11" type="ORF">UABAM_03827</name>
</gene>
<feature type="domain" description="Menaquinone biosynthesis protein MenD middle" evidence="10">
    <location>
        <begin position="191"/>
        <end position="407"/>
    </location>
</feature>
<keyword evidence="2 7" id="KW-0808">Transferase</keyword>
<evidence type="ECO:0000259" key="8">
    <source>
        <dbReference type="Pfam" id="PF02775"/>
    </source>
</evidence>
<dbReference type="EMBL" id="AP019860">
    <property type="protein sequence ID" value="BBM85460.1"/>
    <property type="molecule type" value="Genomic_DNA"/>
</dbReference>
<dbReference type="Gene3D" id="3.40.50.970">
    <property type="match status" value="2"/>
</dbReference>
<evidence type="ECO:0000259" key="10">
    <source>
        <dbReference type="Pfam" id="PF16582"/>
    </source>
</evidence>
<evidence type="ECO:0000313" key="11">
    <source>
        <dbReference type="EMBL" id="BBM85460.1"/>
    </source>
</evidence>
<comment type="pathway">
    <text evidence="7">Quinol/quinone metabolism; 1,4-dihydroxy-2-naphthoate biosynthesis; 1,4-dihydroxy-2-naphthoate from chorismate: step 2/7.</text>
</comment>
<comment type="catalytic activity">
    <reaction evidence="7">
        <text>isochorismate + 2-oxoglutarate + H(+) = 5-enolpyruvoyl-6-hydroxy-2-succinyl-cyclohex-3-ene-1-carboxylate + CO2</text>
        <dbReference type="Rhea" id="RHEA:25593"/>
        <dbReference type="ChEBI" id="CHEBI:15378"/>
        <dbReference type="ChEBI" id="CHEBI:16526"/>
        <dbReference type="ChEBI" id="CHEBI:16810"/>
        <dbReference type="ChEBI" id="CHEBI:29780"/>
        <dbReference type="ChEBI" id="CHEBI:58818"/>
        <dbReference type="EC" id="2.2.1.9"/>
    </reaction>
</comment>
<evidence type="ECO:0000256" key="7">
    <source>
        <dbReference type="HAMAP-Rule" id="MF_01659"/>
    </source>
</evidence>
<dbReference type="SUPFAM" id="SSF52467">
    <property type="entry name" value="DHS-like NAD/FAD-binding domain"/>
    <property type="match status" value="1"/>
</dbReference>
<dbReference type="AlphaFoldDB" id="A0A5S9IQS4"/>
<dbReference type="GO" id="GO:0030145">
    <property type="term" value="F:manganese ion binding"/>
    <property type="evidence" value="ECO:0007669"/>
    <property type="project" value="UniProtKB-UniRule"/>
</dbReference>
<evidence type="ECO:0000256" key="1">
    <source>
        <dbReference type="ARBA" id="ARBA00022428"/>
    </source>
</evidence>
<dbReference type="PANTHER" id="PTHR42916">
    <property type="entry name" value="2-SUCCINYL-5-ENOLPYRUVYL-6-HYDROXY-3-CYCLOHEXENE-1-CARBOXYLATE SYNTHASE"/>
    <property type="match status" value="1"/>
</dbReference>
<dbReference type="PANTHER" id="PTHR42916:SF1">
    <property type="entry name" value="PROTEIN PHYLLO, CHLOROPLASTIC"/>
    <property type="match status" value="1"/>
</dbReference>
<dbReference type="Pfam" id="PF02775">
    <property type="entry name" value="TPP_enzyme_C"/>
    <property type="match status" value="1"/>
</dbReference>
<evidence type="ECO:0000256" key="4">
    <source>
        <dbReference type="ARBA" id="ARBA00022842"/>
    </source>
</evidence>
<evidence type="ECO:0000256" key="5">
    <source>
        <dbReference type="ARBA" id="ARBA00023052"/>
    </source>
</evidence>
<dbReference type="KEGG" id="uam:UABAM_03827"/>
<dbReference type="Pfam" id="PF02776">
    <property type="entry name" value="TPP_enzyme_N"/>
    <property type="match status" value="1"/>
</dbReference>
<dbReference type="InterPro" id="IPR029061">
    <property type="entry name" value="THDP-binding"/>
</dbReference>
<dbReference type="UniPathway" id="UPA01057">
    <property type="reaction ID" value="UER00164"/>
</dbReference>
<dbReference type="CDD" id="cd07037">
    <property type="entry name" value="TPP_PYR_MenD"/>
    <property type="match status" value="1"/>
</dbReference>
<keyword evidence="1 7" id="KW-0474">Menaquinone biosynthesis</keyword>
<dbReference type="EC" id="2.2.1.9" evidence="7"/>
<evidence type="ECO:0000256" key="3">
    <source>
        <dbReference type="ARBA" id="ARBA00022723"/>
    </source>
</evidence>
<dbReference type="InterPro" id="IPR011766">
    <property type="entry name" value="TPP_enzyme_TPP-bd"/>
</dbReference>
<feature type="domain" description="Thiamine pyrophosphate enzyme N-terminal TPP-binding" evidence="9">
    <location>
        <begin position="15"/>
        <end position="123"/>
    </location>
</feature>
<comment type="function">
    <text evidence="7">Catalyzes the thiamine diphosphate-dependent decarboxylation of 2-oxoglutarate and the subsequent addition of the resulting succinic semialdehyde-thiamine pyrophosphate anion to isochorismate to yield 2-succinyl-5-enolpyruvyl-6-hydroxy-3-cyclohexene-1-carboxylate (SEPHCHC).</text>
</comment>
<dbReference type="RefSeq" id="WP_151969562.1">
    <property type="nucleotide sequence ID" value="NZ_AP019860.1"/>
</dbReference>
<dbReference type="SUPFAM" id="SSF52518">
    <property type="entry name" value="Thiamin diphosphate-binding fold (THDP-binding)"/>
    <property type="match status" value="2"/>
</dbReference>
<organism evidence="11 12">
    <name type="scientific">Uabimicrobium amorphum</name>
    <dbReference type="NCBI Taxonomy" id="2596890"/>
    <lineage>
        <taxon>Bacteria</taxon>
        <taxon>Pseudomonadati</taxon>
        <taxon>Planctomycetota</taxon>
        <taxon>Candidatus Uabimicrobiia</taxon>
        <taxon>Candidatus Uabimicrobiales</taxon>
        <taxon>Candidatus Uabimicrobiaceae</taxon>
        <taxon>Candidatus Uabimicrobium</taxon>
    </lineage>
</organism>
<reference evidence="11 12" key="1">
    <citation type="submission" date="2019-08" db="EMBL/GenBank/DDBJ databases">
        <title>Complete genome sequence of Candidatus Uab amorphum.</title>
        <authorList>
            <person name="Shiratori T."/>
            <person name="Suzuki S."/>
            <person name="Kakizawa Y."/>
            <person name="Ishida K."/>
        </authorList>
    </citation>
    <scope>NUCLEOTIDE SEQUENCE [LARGE SCALE GENOMIC DNA]</scope>
    <source>
        <strain evidence="11 12">SRT547</strain>
    </source>
</reference>
<proteinExistence type="inferred from homology"/>
<comment type="similarity">
    <text evidence="7">Belongs to the TPP enzyme family. MenD subfamily.</text>
</comment>
<evidence type="ECO:0000259" key="9">
    <source>
        <dbReference type="Pfam" id="PF02776"/>
    </source>
</evidence>
<dbReference type="InterPro" id="IPR012001">
    <property type="entry name" value="Thiamin_PyroP_enz_TPP-bd_dom"/>
</dbReference>
<dbReference type="HAMAP" id="MF_01659">
    <property type="entry name" value="MenD"/>
    <property type="match status" value="1"/>
</dbReference>
<dbReference type="Gene3D" id="3.40.50.1220">
    <property type="entry name" value="TPP-binding domain"/>
    <property type="match status" value="1"/>
</dbReference>
<keyword evidence="3 7" id="KW-0479">Metal-binding</keyword>
<dbReference type="InterPro" id="IPR032264">
    <property type="entry name" value="MenD_middle"/>
</dbReference>